<dbReference type="InterPro" id="IPR025711">
    <property type="entry name" value="PepSY"/>
</dbReference>
<keyword evidence="1" id="KW-0732">Signal</keyword>
<name>A0A370K6N6_9GAMM</name>
<feature type="domain" description="PepSY" evidence="2">
    <location>
        <begin position="9"/>
        <end position="80"/>
    </location>
</feature>
<evidence type="ECO:0000313" key="4">
    <source>
        <dbReference type="Proteomes" id="UP000254711"/>
    </source>
</evidence>
<protein>
    <submittedName>
        <fullName evidence="3">PepSY domain-containing protein</fullName>
    </submittedName>
</protein>
<evidence type="ECO:0000259" key="2">
    <source>
        <dbReference type="Pfam" id="PF13670"/>
    </source>
</evidence>
<feature type="domain" description="PepSY" evidence="2">
    <location>
        <begin position="86"/>
        <end position="138"/>
    </location>
</feature>
<dbReference type="AlphaFoldDB" id="A0A370K6N6"/>
<feature type="chain" id="PRO_5016629954" evidence="1">
    <location>
        <begin position="23"/>
        <end position="142"/>
    </location>
</feature>
<reference evidence="3 4" key="1">
    <citation type="submission" date="2018-07" db="EMBL/GenBank/DDBJ databases">
        <title>Dyella solisilvae sp. nov., isolated from the pine and broad-leaved mixed forest soil.</title>
        <authorList>
            <person name="Gao Z."/>
            <person name="Qiu L."/>
        </authorList>
    </citation>
    <scope>NUCLEOTIDE SEQUENCE [LARGE SCALE GENOMIC DNA]</scope>
    <source>
        <strain evidence="3 4">DHG54</strain>
    </source>
</reference>
<dbReference type="Proteomes" id="UP000254711">
    <property type="component" value="Unassembled WGS sequence"/>
</dbReference>
<gene>
    <name evidence="3" type="ORF">DVT68_15460</name>
</gene>
<comment type="caution">
    <text evidence="3">The sequence shown here is derived from an EMBL/GenBank/DDBJ whole genome shotgun (WGS) entry which is preliminary data.</text>
</comment>
<proteinExistence type="predicted"/>
<accession>A0A370K6N6</accession>
<evidence type="ECO:0000313" key="3">
    <source>
        <dbReference type="EMBL" id="RDI97680.1"/>
    </source>
</evidence>
<sequence>MSMKAITSLALTAALGISTAVAAQEALTQPQIQASLEQQGYSKVRDIAFHDGIWTAKARSADGEKVNVRVDPRTGRVFPNKQVSRLSETDVRAELSTEGYTHVHDVDFKDGVWTARADNPAGRGVALQLDPDTGRIIGTDRH</sequence>
<feature type="signal peptide" evidence="1">
    <location>
        <begin position="1"/>
        <end position="22"/>
    </location>
</feature>
<dbReference type="EMBL" id="QQSY01000004">
    <property type="protein sequence ID" value="RDI97680.1"/>
    <property type="molecule type" value="Genomic_DNA"/>
</dbReference>
<dbReference type="OrthoDB" id="5951452at2"/>
<evidence type="ECO:0000256" key="1">
    <source>
        <dbReference type="SAM" id="SignalP"/>
    </source>
</evidence>
<keyword evidence="4" id="KW-1185">Reference proteome</keyword>
<dbReference type="Pfam" id="PF13670">
    <property type="entry name" value="PepSY_2"/>
    <property type="match status" value="2"/>
</dbReference>
<organism evidence="3 4">
    <name type="scientific">Dyella solisilvae</name>
    <dbReference type="NCBI Taxonomy" id="1920168"/>
    <lineage>
        <taxon>Bacteria</taxon>
        <taxon>Pseudomonadati</taxon>
        <taxon>Pseudomonadota</taxon>
        <taxon>Gammaproteobacteria</taxon>
        <taxon>Lysobacterales</taxon>
        <taxon>Rhodanobacteraceae</taxon>
        <taxon>Dyella</taxon>
    </lineage>
</organism>